<dbReference type="GO" id="GO:0016740">
    <property type="term" value="F:transferase activity"/>
    <property type="evidence" value="ECO:0007669"/>
    <property type="project" value="UniProtKB-KW"/>
</dbReference>
<sequence length="166" mass="18283">MIGDVRIKDNGYVAPNVTIRADEGTPFYIGSNTNLQDGVILHGLLKQFVSIDGKAYSIYIGNNVCIGHDALIHGPCYIGNNTFVGFKAIVFNAIVGNGSFVSYNAVITNGVRIATNRFVPPGADIDTQEKANKLRRVTEEEREFIREVQRVNQEFPASYKALFSSH</sequence>
<dbReference type="Gene3D" id="2.160.10.10">
    <property type="entry name" value="Hexapeptide repeat proteins"/>
    <property type="match status" value="1"/>
</dbReference>
<dbReference type="AlphaFoldDB" id="A0A150FAW6"/>
<dbReference type="Pfam" id="PF00132">
    <property type="entry name" value="Hexapep"/>
    <property type="match status" value="1"/>
</dbReference>
<dbReference type="InterPro" id="IPR018357">
    <property type="entry name" value="Hexapep_transf_CS"/>
</dbReference>
<keyword evidence="1" id="KW-0808">Transferase</keyword>
<organism evidence="3 4">
    <name type="scientific">Bacillus nakamurai</name>
    <dbReference type="NCBI Taxonomy" id="1793963"/>
    <lineage>
        <taxon>Bacteria</taxon>
        <taxon>Bacillati</taxon>
        <taxon>Bacillota</taxon>
        <taxon>Bacilli</taxon>
        <taxon>Bacillales</taxon>
        <taxon>Bacillaceae</taxon>
        <taxon>Bacillus</taxon>
    </lineage>
</organism>
<evidence type="ECO:0000256" key="1">
    <source>
        <dbReference type="ARBA" id="ARBA00022679"/>
    </source>
</evidence>
<dbReference type="PROSITE" id="PS00101">
    <property type="entry name" value="HEXAPEP_TRANSFERASES"/>
    <property type="match status" value="1"/>
</dbReference>
<dbReference type="Proteomes" id="UP000075430">
    <property type="component" value="Unassembled WGS sequence"/>
</dbReference>
<dbReference type="EMBL" id="LSBA01000005">
    <property type="protein sequence ID" value="KXZ22451.1"/>
    <property type="molecule type" value="Genomic_DNA"/>
</dbReference>
<protein>
    <submittedName>
        <fullName evidence="3">Carbonate dehydratase</fullName>
    </submittedName>
</protein>
<dbReference type="PANTHER" id="PTHR43360">
    <property type="entry name" value="CARBON DIOXIDE CONCENTRATING MECHANISM PROTEIN CCMM"/>
    <property type="match status" value="1"/>
</dbReference>
<dbReference type="InterPro" id="IPR001451">
    <property type="entry name" value="Hexapep"/>
</dbReference>
<dbReference type="STRING" id="1793963.AXI58_10765"/>
<comment type="caution">
    <text evidence="3">The sequence shown here is derived from an EMBL/GenBank/DDBJ whole genome shotgun (WGS) entry which is preliminary data.</text>
</comment>
<dbReference type="SUPFAM" id="SSF51161">
    <property type="entry name" value="Trimeric LpxA-like enzymes"/>
    <property type="match status" value="1"/>
</dbReference>
<dbReference type="InterPro" id="IPR011004">
    <property type="entry name" value="Trimer_LpxA-like_sf"/>
</dbReference>
<proteinExistence type="predicted"/>
<evidence type="ECO:0000256" key="2">
    <source>
        <dbReference type="ARBA" id="ARBA00022737"/>
    </source>
</evidence>
<dbReference type="InterPro" id="IPR052265">
    <property type="entry name" value="Gamma-CA"/>
</dbReference>
<dbReference type="PANTHER" id="PTHR43360:SF1">
    <property type="entry name" value="CARBOXYSOME ASSEMBLY PROTEIN CCMM"/>
    <property type="match status" value="1"/>
</dbReference>
<name>A0A150FAW6_9BACI</name>
<accession>A0A150FAW6</accession>
<keyword evidence="4" id="KW-1185">Reference proteome</keyword>
<reference evidence="4" key="1">
    <citation type="submission" date="2016-02" db="EMBL/GenBank/DDBJ databases">
        <authorList>
            <person name="Dunlap C."/>
        </authorList>
    </citation>
    <scope>NUCLEOTIDE SEQUENCE [LARGE SCALE GENOMIC DNA]</scope>
    <source>
        <strain evidence="4">NRRL B-41092</strain>
    </source>
</reference>
<evidence type="ECO:0000313" key="3">
    <source>
        <dbReference type="EMBL" id="KXZ22451.1"/>
    </source>
</evidence>
<keyword evidence="2" id="KW-0677">Repeat</keyword>
<evidence type="ECO:0000313" key="4">
    <source>
        <dbReference type="Proteomes" id="UP000075430"/>
    </source>
</evidence>
<gene>
    <name evidence="3" type="ORF">AXI58_10765</name>
</gene>